<dbReference type="CDD" id="cd15489">
    <property type="entry name" value="PHD_SF"/>
    <property type="match status" value="1"/>
</dbReference>
<sequence>MNFVGKICPYCKSEFKEDEDIVACSICEMPHHKECWIENKACTTFGCTGTIMGTEEHEYIHKTFSNNYNPYNETSIDEDMRAFIGKNQTYFLERFKKFNLTNSKVSWNWASAFFGGHWYAYRKMYKIQLLYYVLHFLNLIFLGMLLSNLILSEDSILILLIFIIPFVLSGAFGNYLYNRHAEKHIKIAKNMHEYIKPNYLEEKGGTSKKAVWAIIAIMIFLKII</sequence>
<evidence type="ECO:0008006" key="4">
    <source>
        <dbReference type="Google" id="ProtNLM"/>
    </source>
</evidence>
<dbReference type="AlphaFoldDB" id="A0A1D7XJH3"/>
<keyword evidence="1" id="KW-0472">Membrane</keyword>
<name>A0A1D7XJH3_9CLOT</name>
<evidence type="ECO:0000256" key="1">
    <source>
        <dbReference type="SAM" id="Phobius"/>
    </source>
</evidence>
<dbReference type="EMBL" id="CP017253">
    <property type="protein sequence ID" value="AOR23483.1"/>
    <property type="molecule type" value="Genomic_DNA"/>
</dbReference>
<dbReference type="RefSeq" id="WP_069679634.1">
    <property type="nucleotide sequence ID" value="NZ_CP017253.2"/>
</dbReference>
<protein>
    <recommendedName>
        <fullName evidence="4">DUF2628 domain-containing protein</fullName>
    </recommendedName>
</protein>
<keyword evidence="1" id="KW-1133">Transmembrane helix</keyword>
<reference evidence="3" key="1">
    <citation type="submission" date="2016-09" db="EMBL/GenBank/DDBJ databases">
        <title>Genomics of Clostridium taeniosporum, an organism which forms endospores with ribbon-like appendages.</title>
        <authorList>
            <person name="Walker J.R."/>
        </authorList>
    </citation>
    <scope>NUCLEOTIDE SEQUENCE [LARGE SCALE GENOMIC DNA]</scope>
    <source>
        <strain evidence="3">1/k</strain>
    </source>
</reference>
<keyword evidence="3" id="KW-1185">Reference proteome</keyword>
<evidence type="ECO:0000313" key="3">
    <source>
        <dbReference type="Proteomes" id="UP000094652"/>
    </source>
</evidence>
<gene>
    <name evidence="2" type="ORF">BGI42_06905</name>
</gene>
<dbReference type="OrthoDB" id="1753424at2"/>
<dbReference type="InterPro" id="IPR024399">
    <property type="entry name" value="DUF2628"/>
</dbReference>
<dbReference type="Proteomes" id="UP000094652">
    <property type="component" value="Chromosome"/>
</dbReference>
<evidence type="ECO:0000313" key="2">
    <source>
        <dbReference type="EMBL" id="AOR23483.1"/>
    </source>
</evidence>
<dbReference type="KEGG" id="ctae:BGI42_06905"/>
<feature type="transmembrane region" description="Helical" evidence="1">
    <location>
        <begin position="156"/>
        <end position="177"/>
    </location>
</feature>
<dbReference type="InterPro" id="IPR039522">
    <property type="entry name" value="RING_finger_1_prok"/>
</dbReference>
<dbReference type="Pfam" id="PF10947">
    <property type="entry name" value="DUF2628"/>
    <property type="match status" value="1"/>
</dbReference>
<proteinExistence type="predicted"/>
<keyword evidence="1" id="KW-0812">Transmembrane</keyword>
<organism evidence="2 3">
    <name type="scientific">Clostridium taeniosporum</name>
    <dbReference type="NCBI Taxonomy" id="394958"/>
    <lineage>
        <taxon>Bacteria</taxon>
        <taxon>Bacillati</taxon>
        <taxon>Bacillota</taxon>
        <taxon>Clostridia</taxon>
        <taxon>Eubacteriales</taxon>
        <taxon>Clostridiaceae</taxon>
        <taxon>Clostridium</taxon>
    </lineage>
</organism>
<accession>A0A1D7XJH3</accession>
<dbReference type="Pfam" id="PF14446">
    <property type="entry name" value="Prok-RING_1"/>
    <property type="match status" value="1"/>
</dbReference>
<dbReference type="STRING" id="394958.BGI42_06905"/>
<feature type="transmembrane region" description="Helical" evidence="1">
    <location>
        <begin position="129"/>
        <end position="150"/>
    </location>
</feature>